<protein>
    <recommendedName>
        <fullName evidence="2">DUF8021 domain-containing protein</fullName>
    </recommendedName>
</protein>
<gene>
    <name evidence="3" type="ORF">KK488_19335</name>
</gene>
<proteinExistence type="predicted"/>
<evidence type="ECO:0000256" key="1">
    <source>
        <dbReference type="SAM" id="SignalP"/>
    </source>
</evidence>
<evidence type="ECO:0000259" key="2">
    <source>
        <dbReference type="Pfam" id="PF26061"/>
    </source>
</evidence>
<evidence type="ECO:0000313" key="4">
    <source>
        <dbReference type="Proteomes" id="UP001138757"/>
    </source>
</evidence>
<feature type="chain" id="PRO_5040919442" description="DUF8021 domain-containing protein" evidence="1">
    <location>
        <begin position="24"/>
        <end position="308"/>
    </location>
</feature>
<dbReference type="InterPro" id="IPR058334">
    <property type="entry name" value="DUF8021"/>
</dbReference>
<name>A0A9X1DF60_9SPHN</name>
<sequence>MRTTLALLALGATALALPAAASAAPCDEACLLKLADQTMVALARQDWKSLPWADPVGYSENGVRLMIGDAGWGSAGATVGKKAFAAADARTGNVVWIGTMYDHDAPAFGGVRIKAPEGKIQEIELIVARKGLPMLFGDPLAFTIDKSFAKPLAAADKRSRERLIDVANAYLGTKQRNNGTLLTQFTPGCEFKENGLSLTAGTTGPGALAKGCEAQLQLGAYQPIDRIRDRRFPVVDEATGLVVAISLQDMPQREASFTTTDGRKVSTLDTTPMSQIHLELIRVEGDKVARSEGVTVAQPLNMPSPWKE</sequence>
<dbReference type="Pfam" id="PF26061">
    <property type="entry name" value="DUF8021"/>
    <property type="match status" value="1"/>
</dbReference>
<comment type="caution">
    <text evidence="3">The sequence shown here is derived from an EMBL/GenBank/DDBJ whole genome shotgun (WGS) entry which is preliminary data.</text>
</comment>
<dbReference type="EMBL" id="JAHGAW010000015">
    <property type="protein sequence ID" value="MBT2189107.1"/>
    <property type="molecule type" value="Genomic_DNA"/>
</dbReference>
<feature type="signal peptide" evidence="1">
    <location>
        <begin position="1"/>
        <end position="23"/>
    </location>
</feature>
<organism evidence="3 4">
    <name type="scientific">Sphingobium nicotianae</name>
    <dbReference type="NCBI Taxonomy" id="2782607"/>
    <lineage>
        <taxon>Bacteria</taxon>
        <taxon>Pseudomonadati</taxon>
        <taxon>Pseudomonadota</taxon>
        <taxon>Alphaproteobacteria</taxon>
        <taxon>Sphingomonadales</taxon>
        <taxon>Sphingomonadaceae</taxon>
        <taxon>Sphingobium</taxon>
    </lineage>
</organism>
<accession>A0A9X1DF60</accession>
<dbReference type="Proteomes" id="UP001138757">
    <property type="component" value="Unassembled WGS sequence"/>
</dbReference>
<evidence type="ECO:0000313" key="3">
    <source>
        <dbReference type="EMBL" id="MBT2189107.1"/>
    </source>
</evidence>
<keyword evidence="4" id="KW-1185">Reference proteome</keyword>
<feature type="domain" description="DUF8021" evidence="2">
    <location>
        <begin position="158"/>
        <end position="292"/>
    </location>
</feature>
<keyword evidence="1" id="KW-0732">Signal</keyword>
<dbReference type="RefSeq" id="WP_214625367.1">
    <property type="nucleotide sequence ID" value="NZ_JAHGAW010000015.1"/>
</dbReference>
<reference evidence="3" key="1">
    <citation type="submission" date="2021-05" db="EMBL/GenBank/DDBJ databases">
        <title>Genome of Sphingobium sp. strain.</title>
        <authorList>
            <person name="Fan R."/>
        </authorList>
    </citation>
    <scope>NUCLEOTIDE SEQUENCE</scope>
    <source>
        <strain evidence="3">H33</strain>
    </source>
</reference>
<dbReference type="AlphaFoldDB" id="A0A9X1DF60"/>